<accession>A0A146FBR7</accession>
<dbReference type="EMBL" id="BCWF01000017">
    <property type="protein sequence ID" value="GAT22911.1"/>
    <property type="molecule type" value="Genomic_DNA"/>
</dbReference>
<gene>
    <name evidence="1" type="ORF">RIB2604_01700470</name>
</gene>
<dbReference type="Proteomes" id="UP000075230">
    <property type="component" value="Unassembled WGS sequence"/>
</dbReference>
<sequence length="133" mass="15109">MGVPREKLTSESDQQHLVLEFIKTTLKELLMKKPHITGRTRQTNIATKLCPKLPQLTHLIKAWTPSALKIIHPEAQLAKPRRLMIIIFTVLEQISRVLTLDRTYLATLARADRRTLSLGGPGLRHTTRAYVPS</sequence>
<comment type="caution">
    <text evidence="1">The sequence shown here is derived from an EMBL/GenBank/DDBJ whole genome shotgun (WGS) entry which is preliminary data.</text>
</comment>
<reference evidence="1 2" key="1">
    <citation type="journal article" date="2016" name="DNA Res.">
        <title>Genome sequence of Aspergillus luchuensis NBRC 4314.</title>
        <authorList>
            <person name="Yamada O."/>
            <person name="Machida M."/>
            <person name="Hosoyama A."/>
            <person name="Goto M."/>
            <person name="Takahashi T."/>
            <person name="Futagami T."/>
            <person name="Yamagata Y."/>
            <person name="Takeuchi M."/>
            <person name="Kobayashi T."/>
            <person name="Koike H."/>
            <person name="Abe K."/>
            <person name="Asai K."/>
            <person name="Arita M."/>
            <person name="Fujita N."/>
            <person name="Fukuda K."/>
            <person name="Higa K."/>
            <person name="Horikawa H."/>
            <person name="Ishikawa T."/>
            <person name="Jinno K."/>
            <person name="Kato Y."/>
            <person name="Kirimura K."/>
            <person name="Mizutani O."/>
            <person name="Nakasone K."/>
            <person name="Sano M."/>
            <person name="Shiraishi Y."/>
            <person name="Tsukahara M."/>
            <person name="Gomi K."/>
        </authorList>
    </citation>
    <scope>NUCLEOTIDE SEQUENCE [LARGE SCALE GENOMIC DNA]</scope>
    <source>
        <strain evidence="1 2">RIB 2604</strain>
    </source>
</reference>
<dbReference type="AlphaFoldDB" id="A0A146FBR7"/>
<protein>
    <submittedName>
        <fullName evidence="1">DUF221 domain protein</fullName>
    </submittedName>
</protein>
<reference evidence="2" key="2">
    <citation type="submission" date="2016-02" db="EMBL/GenBank/DDBJ databases">
        <title>Genome sequencing of Aspergillus luchuensis NBRC 4314.</title>
        <authorList>
            <person name="Yamada O."/>
        </authorList>
    </citation>
    <scope>NUCLEOTIDE SEQUENCE [LARGE SCALE GENOMIC DNA]</scope>
    <source>
        <strain evidence="2">RIB 2604</strain>
    </source>
</reference>
<proteinExistence type="predicted"/>
<evidence type="ECO:0000313" key="2">
    <source>
        <dbReference type="Proteomes" id="UP000075230"/>
    </source>
</evidence>
<evidence type="ECO:0000313" key="1">
    <source>
        <dbReference type="EMBL" id="GAT22911.1"/>
    </source>
</evidence>
<name>A0A146FBR7_ASPKA</name>
<organism evidence="1 2">
    <name type="scientific">Aspergillus kawachii</name>
    <name type="common">White koji mold</name>
    <name type="synonym">Aspergillus awamori var. kawachi</name>
    <dbReference type="NCBI Taxonomy" id="1069201"/>
    <lineage>
        <taxon>Eukaryota</taxon>
        <taxon>Fungi</taxon>
        <taxon>Dikarya</taxon>
        <taxon>Ascomycota</taxon>
        <taxon>Pezizomycotina</taxon>
        <taxon>Eurotiomycetes</taxon>
        <taxon>Eurotiomycetidae</taxon>
        <taxon>Eurotiales</taxon>
        <taxon>Aspergillaceae</taxon>
        <taxon>Aspergillus</taxon>
        <taxon>Aspergillus subgen. Circumdati</taxon>
    </lineage>
</organism>